<feature type="binding site" evidence="3">
    <location>
        <begin position="215"/>
        <end position="222"/>
    </location>
    <ligand>
        <name>ATP</name>
        <dbReference type="ChEBI" id="CHEBI:30616"/>
    </ligand>
</feature>
<dbReference type="Proteomes" id="UP000671908">
    <property type="component" value="Chromosome"/>
</dbReference>
<evidence type="ECO:0000256" key="3">
    <source>
        <dbReference type="PIRSR" id="PIRSR640198-2"/>
    </source>
</evidence>
<dbReference type="Pfam" id="PF13784">
    <property type="entry name" value="Fic_N"/>
    <property type="match status" value="1"/>
</dbReference>
<dbReference type="KEGG" id="tpav:HRQ91_09540"/>
<evidence type="ECO:0000256" key="1">
    <source>
        <dbReference type="PIRSR" id="PIRSR038925-1"/>
    </source>
</evidence>
<dbReference type="InterPro" id="IPR026287">
    <property type="entry name" value="SoFic-like"/>
</dbReference>
<dbReference type="GO" id="GO:0005524">
    <property type="term" value="F:ATP binding"/>
    <property type="evidence" value="ECO:0007669"/>
    <property type="project" value="UniProtKB-KW"/>
</dbReference>
<dbReference type="PROSITE" id="PS51459">
    <property type="entry name" value="FIDO"/>
    <property type="match status" value="1"/>
</dbReference>
<feature type="active site" evidence="2">
    <location>
        <position position="211"/>
    </location>
</feature>
<reference evidence="5 6" key="1">
    <citation type="journal article" date="2021" name="Microbiol. Resour. Announc.">
        <title>Complete Genome Sequences of Three Human Oral Treponema parvum Isolates.</title>
        <authorList>
            <person name="Zeng H."/>
            <person name="Watt R.M."/>
        </authorList>
    </citation>
    <scope>NUCLEOTIDE SEQUENCE [LARGE SCALE GENOMIC DNA]</scope>
    <source>
        <strain evidence="5 6">ATCC 700770</strain>
    </source>
</reference>
<feature type="binding site" evidence="1">
    <location>
        <begin position="216"/>
        <end position="222"/>
    </location>
    <ligand>
        <name>ATP</name>
        <dbReference type="ChEBI" id="CHEBI:30616"/>
    </ligand>
</feature>
<keyword evidence="6" id="KW-1185">Reference proteome</keyword>
<accession>A0A975F6J0</accession>
<proteinExistence type="predicted"/>
<dbReference type="InterPro" id="IPR025758">
    <property type="entry name" value="Fic/DOC_N"/>
</dbReference>
<gene>
    <name evidence="5" type="ORF">HRQ91_09540</name>
</gene>
<evidence type="ECO:0000313" key="6">
    <source>
        <dbReference type="Proteomes" id="UP000671908"/>
    </source>
</evidence>
<feature type="domain" description="Fido" evidence="4">
    <location>
        <begin position="125"/>
        <end position="275"/>
    </location>
</feature>
<evidence type="ECO:0000313" key="5">
    <source>
        <dbReference type="EMBL" id="QTQ15188.1"/>
    </source>
</evidence>
<dbReference type="InterPro" id="IPR040198">
    <property type="entry name" value="Fido_containing"/>
</dbReference>
<dbReference type="PIRSF" id="PIRSF038925">
    <property type="entry name" value="AMP-prot_trans"/>
    <property type="match status" value="1"/>
</dbReference>
<dbReference type="InterPro" id="IPR036597">
    <property type="entry name" value="Fido-like_dom_sf"/>
</dbReference>
<feature type="binding site" evidence="3">
    <location>
        <begin position="253"/>
        <end position="254"/>
    </location>
    <ligand>
        <name>ATP</name>
        <dbReference type="ChEBI" id="CHEBI:30616"/>
    </ligand>
</feature>
<feature type="binding site" evidence="1">
    <location>
        <position position="79"/>
    </location>
    <ligand>
        <name>ATP</name>
        <dbReference type="ChEBI" id="CHEBI:30616"/>
    </ligand>
</feature>
<dbReference type="AlphaFoldDB" id="A0A975F6J0"/>
<organism evidence="5 6">
    <name type="scientific">Treponema parvum</name>
    <dbReference type="NCBI Taxonomy" id="138851"/>
    <lineage>
        <taxon>Bacteria</taxon>
        <taxon>Pseudomonadati</taxon>
        <taxon>Spirochaetota</taxon>
        <taxon>Spirochaetia</taxon>
        <taxon>Spirochaetales</taxon>
        <taxon>Treponemataceae</taxon>
        <taxon>Treponema</taxon>
    </lineage>
</organism>
<dbReference type="PANTHER" id="PTHR13504:SF38">
    <property type="entry name" value="FIDO DOMAIN-CONTAINING PROTEIN"/>
    <property type="match status" value="1"/>
</dbReference>
<dbReference type="Gene3D" id="1.10.3290.10">
    <property type="entry name" value="Fido-like domain"/>
    <property type="match status" value="1"/>
</dbReference>
<dbReference type="EMBL" id="CP054142">
    <property type="protein sequence ID" value="QTQ15188.1"/>
    <property type="molecule type" value="Genomic_DNA"/>
</dbReference>
<dbReference type="InterPro" id="IPR003812">
    <property type="entry name" value="Fido"/>
</dbReference>
<dbReference type="SUPFAM" id="SSF140931">
    <property type="entry name" value="Fic-like"/>
    <property type="match status" value="1"/>
</dbReference>
<dbReference type="Pfam" id="PF02661">
    <property type="entry name" value="Fic"/>
    <property type="match status" value="1"/>
</dbReference>
<dbReference type="PANTHER" id="PTHR13504">
    <property type="entry name" value="FIDO DOMAIN-CONTAINING PROTEIN DDB_G0283145"/>
    <property type="match status" value="1"/>
</dbReference>
<evidence type="ECO:0000256" key="2">
    <source>
        <dbReference type="PIRSR" id="PIRSR640198-1"/>
    </source>
</evidence>
<feature type="binding site" evidence="1">
    <location>
        <position position="253"/>
    </location>
    <ligand>
        <name>ATP</name>
        <dbReference type="ChEBI" id="CHEBI:30616"/>
    </ligand>
</feature>
<protein>
    <submittedName>
        <fullName evidence="5">Fic family protein</fullName>
    </submittedName>
</protein>
<sequence>MLIEEFESGTWEQGFKYKYFVPSPINHAFSYTDDSLNTLLETASLRLGELNSFSRLVPDIDMFIRMHVLKEAVVSSRIEGTRTNIEEALDDVSSVDPERRDDWLEVNNYVKAMNSAIEELKTLPLSCRLIRDTHKILLSSGRGEGKTPGEFRTSQNWIGGANIVDAVFVPPAVEKLPCLLSDFEKFLNNDEINVPNLIKIAIAHYQFETIHPFLDGNGRIGRLLVTLFFVANKILDKPLLYLSAFLEKNRSLYYDKLTITREKNDLGQWIKFFLLGIIETAEDGANTLQKIMQIKAQAENKIISSGRRSGSAHKLLNALFTSPVVSIKAVQKITDLTPKASGSLINMFIEKGILREITERKRNCSFAFSEYLDLFVK</sequence>
<keyword evidence="1" id="KW-0067">ATP-binding</keyword>
<name>A0A975F6J0_9SPIR</name>
<keyword evidence="1" id="KW-0547">Nucleotide-binding</keyword>
<evidence type="ECO:0000259" key="4">
    <source>
        <dbReference type="PROSITE" id="PS51459"/>
    </source>
</evidence>
<feature type="binding site" evidence="1">
    <location>
        <position position="211"/>
    </location>
    <ligand>
        <name>ATP</name>
        <dbReference type="ChEBI" id="CHEBI:30616"/>
    </ligand>
</feature>